<dbReference type="EMBL" id="CAAALY010278459">
    <property type="protein sequence ID" value="VEL43051.1"/>
    <property type="molecule type" value="Genomic_DNA"/>
</dbReference>
<evidence type="ECO:0000313" key="3">
    <source>
        <dbReference type="Proteomes" id="UP000784294"/>
    </source>
</evidence>
<dbReference type="AlphaFoldDB" id="A0A3S5FH93"/>
<accession>A0A3S5FH93</accession>
<gene>
    <name evidence="2" type="ORF">PXEA_LOCUS36491</name>
</gene>
<reference evidence="2" key="1">
    <citation type="submission" date="2018-11" db="EMBL/GenBank/DDBJ databases">
        <authorList>
            <consortium name="Pathogen Informatics"/>
        </authorList>
    </citation>
    <scope>NUCLEOTIDE SEQUENCE</scope>
</reference>
<proteinExistence type="predicted"/>
<protein>
    <submittedName>
        <fullName evidence="2">Uncharacterized protein</fullName>
    </submittedName>
</protein>
<comment type="caution">
    <text evidence="2">The sequence shown here is derived from an EMBL/GenBank/DDBJ whole genome shotgun (WGS) entry which is preliminary data.</text>
</comment>
<organism evidence="2 3">
    <name type="scientific">Protopolystoma xenopodis</name>
    <dbReference type="NCBI Taxonomy" id="117903"/>
    <lineage>
        <taxon>Eukaryota</taxon>
        <taxon>Metazoa</taxon>
        <taxon>Spiralia</taxon>
        <taxon>Lophotrochozoa</taxon>
        <taxon>Platyhelminthes</taxon>
        <taxon>Monogenea</taxon>
        <taxon>Polyopisthocotylea</taxon>
        <taxon>Polystomatidea</taxon>
        <taxon>Polystomatidae</taxon>
        <taxon>Protopolystoma</taxon>
    </lineage>
</organism>
<evidence type="ECO:0000313" key="2">
    <source>
        <dbReference type="EMBL" id="VEL43051.1"/>
    </source>
</evidence>
<keyword evidence="3" id="KW-1185">Reference proteome</keyword>
<feature type="compositionally biased region" description="Basic and acidic residues" evidence="1">
    <location>
        <begin position="243"/>
        <end position="257"/>
    </location>
</feature>
<evidence type="ECO:0000256" key="1">
    <source>
        <dbReference type="SAM" id="MobiDB-lite"/>
    </source>
</evidence>
<name>A0A3S5FH93_9PLAT</name>
<sequence>MSFPTSFAAGTSSFGSHLLWRERAKRTFSFTRRQRAASRRPGPNPYARRRLGLRLPESLRPRHSRRSTDSEPDRPDAQSTDRTEAEVAGVEIRDPTVRTTRTPTGLSNQLSRLLRVRMRMAPDSSSSGAPATDGRFAGEAGSNETEPRIPPQHHQHQHQQPYRQQHHQASPQTRQHQHQHQHQCGSVADAKEGPPQTGSRAEGRADSALTPPVASRQPHHTPAPFVASTTKRKQNKASLSIEPGERASRREERSKSR</sequence>
<feature type="compositionally biased region" description="Basic and acidic residues" evidence="1">
    <location>
        <begin position="66"/>
        <end position="96"/>
    </location>
</feature>
<dbReference type="Proteomes" id="UP000784294">
    <property type="component" value="Unassembled WGS sequence"/>
</dbReference>
<feature type="region of interest" description="Disordered" evidence="1">
    <location>
        <begin position="30"/>
        <end position="257"/>
    </location>
</feature>